<evidence type="ECO:0000256" key="1">
    <source>
        <dbReference type="ARBA" id="ARBA00001933"/>
    </source>
</evidence>
<keyword evidence="4 6" id="KW-0663">Pyridoxal phosphate</keyword>
<name>A0A4D4N9E5_STRAX</name>
<evidence type="ECO:0000313" key="8">
    <source>
        <dbReference type="EMBL" id="GDY80406.1"/>
    </source>
</evidence>
<dbReference type="EMBL" id="BJHY01000002">
    <property type="protein sequence ID" value="GDY80406.1"/>
    <property type="molecule type" value="Genomic_DNA"/>
</dbReference>
<accession>A0A4D4N9E5</accession>
<evidence type="ECO:0000259" key="7">
    <source>
        <dbReference type="Pfam" id="PF00155"/>
    </source>
</evidence>
<protein>
    <recommendedName>
        <fullName evidence="2">8-amino-7-oxononanoate synthase</fullName>
        <ecNumber evidence="2">2.3.1.47</ecNumber>
    </recommendedName>
</protein>
<dbReference type="GO" id="GO:0030170">
    <property type="term" value="F:pyridoxal phosphate binding"/>
    <property type="evidence" value="ECO:0007669"/>
    <property type="project" value="InterPro"/>
</dbReference>
<dbReference type="EC" id="2.3.1.47" evidence="2"/>
<dbReference type="Gene3D" id="3.40.640.10">
    <property type="entry name" value="Type I PLP-dependent aspartate aminotransferase-like (Major domain)"/>
    <property type="match status" value="1"/>
</dbReference>
<comment type="similarity">
    <text evidence="6">Belongs to the class-II pyridoxal-phosphate-dependent aminotransferase family.</text>
</comment>
<evidence type="ECO:0000256" key="6">
    <source>
        <dbReference type="RuleBase" id="RU003693"/>
    </source>
</evidence>
<feature type="domain" description="Aminotransferase class I/classII large" evidence="7">
    <location>
        <begin position="1"/>
        <end position="60"/>
    </location>
</feature>
<dbReference type="InterPro" id="IPR004839">
    <property type="entry name" value="Aminotransferase_I/II_large"/>
</dbReference>
<evidence type="ECO:0000256" key="2">
    <source>
        <dbReference type="ARBA" id="ARBA00013187"/>
    </source>
</evidence>
<evidence type="ECO:0000256" key="5">
    <source>
        <dbReference type="ARBA" id="ARBA00047715"/>
    </source>
</evidence>
<dbReference type="InterPro" id="IPR001917">
    <property type="entry name" value="Aminotrans_II_pyridoxalP_BS"/>
</dbReference>
<evidence type="ECO:0000256" key="4">
    <source>
        <dbReference type="ARBA" id="ARBA00022898"/>
    </source>
</evidence>
<dbReference type="Pfam" id="PF00155">
    <property type="entry name" value="Aminotran_1_2"/>
    <property type="match status" value="1"/>
</dbReference>
<proteinExistence type="inferred from homology"/>
<comment type="catalytic activity">
    <reaction evidence="5">
        <text>6-carboxyhexanoyl-[ACP] + L-alanine + H(+) = (8S)-8-amino-7-oxononanoate + holo-[ACP] + CO2</text>
        <dbReference type="Rhea" id="RHEA:42288"/>
        <dbReference type="Rhea" id="RHEA-COMP:9685"/>
        <dbReference type="Rhea" id="RHEA-COMP:9955"/>
        <dbReference type="ChEBI" id="CHEBI:15378"/>
        <dbReference type="ChEBI" id="CHEBI:16526"/>
        <dbReference type="ChEBI" id="CHEBI:57972"/>
        <dbReference type="ChEBI" id="CHEBI:64479"/>
        <dbReference type="ChEBI" id="CHEBI:78846"/>
        <dbReference type="ChEBI" id="CHEBI:149468"/>
        <dbReference type="EC" id="2.3.1.47"/>
    </reaction>
</comment>
<dbReference type="SUPFAM" id="SSF53383">
    <property type="entry name" value="PLP-dependent transferases"/>
    <property type="match status" value="1"/>
</dbReference>
<dbReference type="PANTHER" id="PTHR13693">
    <property type="entry name" value="CLASS II AMINOTRANSFERASE/8-AMINO-7-OXONONANOATE SYNTHASE"/>
    <property type="match status" value="1"/>
</dbReference>
<comment type="caution">
    <text evidence="8">The sequence shown here is derived from an EMBL/GenBank/DDBJ whole genome shotgun (WGS) entry which is preliminary data.</text>
</comment>
<comment type="cofactor">
    <cofactor evidence="1 6">
        <name>pyridoxal 5'-phosphate</name>
        <dbReference type="ChEBI" id="CHEBI:597326"/>
    </cofactor>
</comment>
<dbReference type="AlphaFoldDB" id="A0A4D4N9E5"/>
<keyword evidence="3" id="KW-0808">Transferase</keyword>
<organism evidence="8 9">
    <name type="scientific">Streptomyces avermitilis</name>
    <dbReference type="NCBI Taxonomy" id="33903"/>
    <lineage>
        <taxon>Bacteria</taxon>
        <taxon>Bacillati</taxon>
        <taxon>Actinomycetota</taxon>
        <taxon>Actinomycetes</taxon>
        <taxon>Kitasatosporales</taxon>
        <taxon>Streptomycetaceae</taxon>
        <taxon>Streptomyces</taxon>
    </lineage>
</organism>
<dbReference type="InterPro" id="IPR015424">
    <property type="entry name" value="PyrdxlP-dep_Trfase"/>
</dbReference>
<reference evidence="8 9" key="1">
    <citation type="submission" date="2019-04" db="EMBL/GenBank/DDBJ databases">
        <title>Draft genome sequences of Streptomyces avermitilis ATCC 31267.</title>
        <authorList>
            <person name="Komaki H."/>
            <person name="Tamura T."/>
            <person name="Hosoyama A."/>
        </authorList>
    </citation>
    <scope>NUCLEOTIDE SEQUENCE [LARGE SCALE GENOMIC DNA]</scope>
    <source>
        <strain evidence="8 9">ATCC 31267</strain>
    </source>
</reference>
<sequence length="69" mass="7149">MIDEAHSIGVIGAAGRGIGQYFDVDRQDVELWSGTLSKALASCGGYVAAGRTVVDYLRYTVPASSSAPA</sequence>
<evidence type="ECO:0000256" key="3">
    <source>
        <dbReference type="ARBA" id="ARBA00022679"/>
    </source>
</evidence>
<dbReference type="InterPro" id="IPR015421">
    <property type="entry name" value="PyrdxlP-dep_Trfase_major"/>
</dbReference>
<dbReference type="PANTHER" id="PTHR13693:SF3">
    <property type="entry name" value="LD36009P"/>
    <property type="match status" value="1"/>
</dbReference>
<dbReference type="InterPro" id="IPR050087">
    <property type="entry name" value="AON_synthase_class-II"/>
</dbReference>
<gene>
    <name evidence="8" type="ORF">SAV31267_098910</name>
</gene>
<dbReference type="Proteomes" id="UP000299211">
    <property type="component" value="Unassembled WGS sequence"/>
</dbReference>
<dbReference type="PROSITE" id="PS00599">
    <property type="entry name" value="AA_TRANSFER_CLASS_2"/>
    <property type="match status" value="1"/>
</dbReference>
<evidence type="ECO:0000313" key="9">
    <source>
        <dbReference type="Proteomes" id="UP000299211"/>
    </source>
</evidence>
<dbReference type="GO" id="GO:0008710">
    <property type="term" value="F:8-amino-7-oxononanoate synthase activity"/>
    <property type="evidence" value="ECO:0007669"/>
    <property type="project" value="UniProtKB-EC"/>
</dbReference>